<keyword evidence="2" id="KW-0645">Protease</keyword>
<gene>
    <name evidence="8" type="ORF">BJX67DRAFT_368303</name>
</gene>
<dbReference type="PANTHER" id="PTHR47359">
    <property type="entry name" value="PEPTIDOGLYCAN DL-ENDOPEPTIDASE CWLO"/>
    <property type="match status" value="1"/>
</dbReference>
<keyword evidence="3" id="KW-0378">Hydrolase</keyword>
<keyword evidence="9" id="KW-1185">Reference proteome</keyword>
<reference evidence="8 9" key="1">
    <citation type="submission" date="2024-07" db="EMBL/GenBank/DDBJ databases">
        <title>Section-level genome sequencing and comparative genomics of Aspergillus sections Usti and Cavernicolus.</title>
        <authorList>
            <consortium name="Lawrence Berkeley National Laboratory"/>
            <person name="Nybo J.L."/>
            <person name="Vesth T.C."/>
            <person name="Theobald S."/>
            <person name="Frisvad J.C."/>
            <person name="Larsen T.O."/>
            <person name="Kjaerboelling I."/>
            <person name="Rothschild-Mancinelli K."/>
            <person name="Lyhne E.K."/>
            <person name="Kogle M.E."/>
            <person name="Barry K."/>
            <person name="Clum A."/>
            <person name="Na H."/>
            <person name="Ledsgaard L."/>
            <person name="Lin J."/>
            <person name="Lipzen A."/>
            <person name="Kuo A."/>
            <person name="Riley R."/>
            <person name="Mondo S."/>
            <person name="Labutti K."/>
            <person name="Haridas S."/>
            <person name="Pangalinan J."/>
            <person name="Salamov A.A."/>
            <person name="Simmons B.A."/>
            <person name="Magnuson J.K."/>
            <person name="Chen J."/>
            <person name="Drula E."/>
            <person name="Henrissat B."/>
            <person name="Wiebenga A."/>
            <person name="Lubbers R.J."/>
            <person name="Gomes A.C."/>
            <person name="Macurrencykelacurrency M.R."/>
            <person name="Stajich J."/>
            <person name="Grigoriev I.V."/>
            <person name="Mortensen U.H."/>
            <person name="De Vries R.P."/>
            <person name="Baker S.E."/>
            <person name="Andersen M.R."/>
        </authorList>
    </citation>
    <scope>NUCLEOTIDE SEQUENCE [LARGE SCALE GENOMIC DNA]</scope>
    <source>
        <strain evidence="8 9">CBS 449.75</strain>
    </source>
</reference>
<organism evidence="8 9">
    <name type="scientific">Aspergillus lucknowensis</name>
    <dbReference type="NCBI Taxonomy" id="176173"/>
    <lineage>
        <taxon>Eukaryota</taxon>
        <taxon>Fungi</taxon>
        <taxon>Dikarya</taxon>
        <taxon>Ascomycota</taxon>
        <taxon>Pezizomycotina</taxon>
        <taxon>Eurotiomycetes</taxon>
        <taxon>Eurotiomycetidae</taxon>
        <taxon>Eurotiales</taxon>
        <taxon>Aspergillaceae</taxon>
        <taxon>Aspergillus</taxon>
        <taxon>Aspergillus subgen. Nidulantes</taxon>
    </lineage>
</organism>
<dbReference type="EMBL" id="JBFXLQ010000091">
    <property type="protein sequence ID" value="KAL2859986.1"/>
    <property type="molecule type" value="Genomic_DNA"/>
</dbReference>
<dbReference type="Gene3D" id="2.30.30.40">
    <property type="entry name" value="SH3 Domains"/>
    <property type="match status" value="2"/>
</dbReference>
<dbReference type="Gene3D" id="3.90.1720.10">
    <property type="entry name" value="endopeptidase domain like (from Nostoc punctiforme)"/>
    <property type="match status" value="1"/>
</dbReference>
<evidence type="ECO:0000313" key="9">
    <source>
        <dbReference type="Proteomes" id="UP001610432"/>
    </source>
</evidence>
<comment type="caution">
    <text evidence="8">The sequence shown here is derived from an EMBL/GenBank/DDBJ whole genome shotgun (WGS) entry which is preliminary data.</text>
</comment>
<feature type="signal peptide" evidence="6">
    <location>
        <begin position="1"/>
        <end position="19"/>
    </location>
</feature>
<feature type="chain" id="PRO_5045439397" description="NlpC/P60 domain-containing protein" evidence="6">
    <location>
        <begin position="20"/>
        <end position="324"/>
    </location>
</feature>
<feature type="region of interest" description="Disordered" evidence="5">
    <location>
        <begin position="170"/>
        <end position="196"/>
    </location>
</feature>
<evidence type="ECO:0000259" key="7">
    <source>
        <dbReference type="PROSITE" id="PS51935"/>
    </source>
</evidence>
<sequence>MLQTSLVVAALASIPSVFAYPTLADALNCRSGPGTNYEVVKSYTSGADITISCQVSGTDVYGLDVWDKTQDGCYVSDYYVDTNGADSVAATCSADGGSRDSTTYPVKVDSLNCRSGPGTGYDVVKSYTGGQELSITCQVSGTDVNGWDVWDKTQDGCYVSDYYVDTDGADSVAPDCGGDSGTTDPPPSDGSGGDIISAAQSQEGLPYVWGGGGCDGPSGGGFDCSGLTQYSICQTLNVEIPRTAQTQYDATDMGQRLPREDAQPGDLLFWADGGDCEGSVSHVAIYISDGWMVNAARTGTPVREQAIWEEYGGIYICPEVMRFW</sequence>
<dbReference type="InterPro" id="IPR038765">
    <property type="entry name" value="Papain-like_cys_pep_sf"/>
</dbReference>
<feature type="domain" description="NlpC/P60" evidence="7">
    <location>
        <begin position="189"/>
        <end position="324"/>
    </location>
</feature>
<keyword evidence="6" id="KW-0732">Signal</keyword>
<evidence type="ECO:0000256" key="4">
    <source>
        <dbReference type="ARBA" id="ARBA00022807"/>
    </source>
</evidence>
<name>A0ABR4L673_9EURO</name>
<proteinExistence type="inferred from homology"/>
<dbReference type="Pfam" id="PF00877">
    <property type="entry name" value="NLPC_P60"/>
    <property type="match status" value="1"/>
</dbReference>
<dbReference type="PANTHER" id="PTHR47359:SF3">
    <property type="entry name" value="NLP_P60 DOMAIN-CONTAINING PROTEIN-RELATED"/>
    <property type="match status" value="1"/>
</dbReference>
<dbReference type="PROSITE" id="PS51935">
    <property type="entry name" value="NLPC_P60"/>
    <property type="match status" value="1"/>
</dbReference>
<dbReference type="GeneID" id="98145691"/>
<dbReference type="SUPFAM" id="SSF54001">
    <property type="entry name" value="Cysteine proteinases"/>
    <property type="match status" value="1"/>
</dbReference>
<dbReference type="RefSeq" id="XP_070880542.1">
    <property type="nucleotide sequence ID" value="XM_071030619.1"/>
</dbReference>
<dbReference type="InterPro" id="IPR051794">
    <property type="entry name" value="PG_Endopeptidase_C40"/>
</dbReference>
<evidence type="ECO:0000256" key="5">
    <source>
        <dbReference type="SAM" id="MobiDB-lite"/>
    </source>
</evidence>
<evidence type="ECO:0000256" key="3">
    <source>
        <dbReference type="ARBA" id="ARBA00022801"/>
    </source>
</evidence>
<keyword evidence="4" id="KW-0788">Thiol protease</keyword>
<dbReference type="InterPro" id="IPR000064">
    <property type="entry name" value="NLP_P60_dom"/>
</dbReference>
<evidence type="ECO:0000256" key="2">
    <source>
        <dbReference type="ARBA" id="ARBA00022670"/>
    </source>
</evidence>
<accession>A0ABR4L673</accession>
<comment type="similarity">
    <text evidence="1">Belongs to the peptidase C40 family.</text>
</comment>
<evidence type="ECO:0000256" key="6">
    <source>
        <dbReference type="SAM" id="SignalP"/>
    </source>
</evidence>
<protein>
    <recommendedName>
        <fullName evidence="7">NlpC/P60 domain-containing protein</fullName>
    </recommendedName>
</protein>
<evidence type="ECO:0000256" key="1">
    <source>
        <dbReference type="ARBA" id="ARBA00007074"/>
    </source>
</evidence>
<evidence type="ECO:0000313" key="8">
    <source>
        <dbReference type="EMBL" id="KAL2859986.1"/>
    </source>
</evidence>
<dbReference type="Proteomes" id="UP001610432">
    <property type="component" value="Unassembled WGS sequence"/>
</dbReference>